<evidence type="ECO:0000256" key="2">
    <source>
        <dbReference type="ARBA" id="ARBA00004687"/>
    </source>
</evidence>
<keyword evidence="8" id="KW-1133">Transmembrane helix</keyword>
<dbReference type="PANTHER" id="PTHR12468:SF2">
    <property type="entry name" value="GPI MANNOSYLTRANSFERASE 2"/>
    <property type="match status" value="1"/>
</dbReference>
<name>A0A2V4AQB7_9PSEU</name>
<dbReference type="Proteomes" id="UP000249915">
    <property type="component" value="Unassembled WGS sequence"/>
</dbReference>
<evidence type="ECO:0000256" key="6">
    <source>
        <dbReference type="ARBA" id="ARBA00022692"/>
    </source>
</evidence>
<dbReference type="GO" id="GO:0000009">
    <property type="term" value="F:alpha-1,6-mannosyltransferase activity"/>
    <property type="evidence" value="ECO:0007669"/>
    <property type="project" value="InterPro"/>
</dbReference>
<comment type="subcellular location">
    <subcellularLocation>
        <location evidence="1">Endoplasmic reticulum membrane</location>
        <topology evidence="1">Multi-pass membrane protein</topology>
    </subcellularLocation>
</comment>
<dbReference type="AlphaFoldDB" id="A0A2V4AQB7"/>
<evidence type="ECO:0000256" key="9">
    <source>
        <dbReference type="ARBA" id="ARBA00023136"/>
    </source>
</evidence>
<evidence type="ECO:0000256" key="7">
    <source>
        <dbReference type="ARBA" id="ARBA00022824"/>
    </source>
</evidence>
<keyword evidence="5" id="KW-0808">Transferase</keyword>
<organism evidence="10 11">
    <name type="scientific">Prauserella muralis</name>
    <dbReference type="NCBI Taxonomy" id="588067"/>
    <lineage>
        <taxon>Bacteria</taxon>
        <taxon>Bacillati</taxon>
        <taxon>Actinomycetota</taxon>
        <taxon>Actinomycetes</taxon>
        <taxon>Pseudonocardiales</taxon>
        <taxon>Pseudonocardiaceae</taxon>
        <taxon>Prauserella</taxon>
    </lineage>
</organism>
<keyword evidence="11" id="KW-1185">Reference proteome</keyword>
<evidence type="ECO:0000256" key="4">
    <source>
        <dbReference type="ARBA" id="ARBA00022676"/>
    </source>
</evidence>
<evidence type="ECO:0000313" key="10">
    <source>
        <dbReference type="EMBL" id="PXY22787.1"/>
    </source>
</evidence>
<keyword evidence="7" id="KW-0256">Endoplasmic reticulum</keyword>
<comment type="pathway">
    <text evidence="2">Glycolipid biosynthesis; glycosylphosphatidylinositol-anchor biosynthesis.</text>
</comment>
<dbReference type="GO" id="GO:0006506">
    <property type="term" value="P:GPI anchor biosynthetic process"/>
    <property type="evidence" value="ECO:0007669"/>
    <property type="project" value="UniProtKB-UniPathway"/>
</dbReference>
<evidence type="ECO:0000313" key="11">
    <source>
        <dbReference type="Proteomes" id="UP000249915"/>
    </source>
</evidence>
<gene>
    <name evidence="10" type="ORF">BAY60_23660</name>
</gene>
<comment type="caution">
    <text evidence="10">The sequence shown here is derived from an EMBL/GenBank/DDBJ whole genome shotgun (WGS) entry which is preliminary data.</text>
</comment>
<proteinExistence type="predicted"/>
<sequence length="374" mass="39411">MRLPGGRELARALAPALGHLGVRGLGLLALWALSAANDRPFSLHHWDAGWYMQIAAGGYDNVDAGMTDSFGVHHDYTAMVFFPGYPQLLGLVAPEIPGPYVWFAAALSTALGVLGAYGVVRFVRLLGGGRRAGLTAVALVAGAPMSVVYSMPYPESLLIAAVVWGLVALLERRWLLAGACAAGAGYTHPMGAPLVAVVAVAGLLAAYRGQGGGWRPALAAVAAPAGLLGYLVWVQLTSGVPGGYFAITRDGWRNDLDLSFVGWIGHTLATEREAYSVLTALLCVAAVLALVAAWRRLPWPVWVYTALTIALAIGHSGAEHDRVRQLLSAFPILVLLALWLARQRAHVAAALTAGIVTFGLWFSAYALVAQPHSI</sequence>
<keyword evidence="9" id="KW-0472">Membrane</keyword>
<dbReference type="PANTHER" id="PTHR12468">
    <property type="entry name" value="GPI MANNOSYLTRANSFERASE 2"/>
    <property type="match status" value="1"/>
</dbReference>
<keyword evidence="6" id="KW-0812">Transmembrane</keyword>
<dbReference type="RefSeq" id="WP_112283397.1">
    <property type="nucleotide sequence ID" value="NZ_MASW01000005.1"/>
</dbReference>
<dbReference type="GO" id="GO:0016020">
    <property type="term" value="C:membrane"/>
    <property type="evidence" value="ECO:0007669"/>
    <property type="project" value="GOC"/>
</dbReference>
<evidence type="ECO:0000256" key="1">
    <source>
        <dbReference type="ARBA" id="ARBA00004477"/>
    </source>
</evidence>
<dbReference type="GO" id="GO:0004376">
    <property type="term" value="F:GPI mannosyltransferase activity"/>
    <property type="evidence" value="ECO:0007669"/>
    <property type="project" value="InterPro"/>
</dbReference>
<dbReference type="InterPro" id="IPR007315">
    <property type="entry name" value="PIG-V/Gpi18"/>
</dbReference>
<evidence type="ECO:0000256" key="8">
    <source>
        <dbReference type="ARBA" id="ARBA00022989"/>
    </source>
</evidence>
<dbReference type="UniPathway" id="UPA00196"/>
<protein>
    <submittedName>
        <fullName evidence="10">Uncharacterized protein</fullName>
    </submittedName>
</protein>
<dbReference type="EMBL" id="MASW01000005">
    <property type="protein sequence ID" value="PXY22787.1"/>
    <property type="molecule type" value="Genomic_DNA"/>
</dbReference>
<reference evidence="10 11" key="1">
    <citation type="submission" date="2016-07" db="EMBL/GenBank/DDBJ databases">
        <title>Draft genome sequence of Prauserella muralis DSM 45305, isolated from a mould-covered wall in an indoor environment.</title>
        <authorList>
            <person name="Ruckert C."/>
            <person name="Albersmeier A."/>
            <person name="Jiang C.-L."/>
            <person name="Jiang Y."/>
            <person name="Kalinowski J."/>
            <person name="Schneider O."/>
            <person name="Winkler A."/>
            <person name="Zotchev S.B."/>
        </authorList>
    </citation>
    <scope>NUCLEOTIDE SEQUENCE [LARGE SCALE GENOMIC DNA]</scope>
    <source>
        <strain evidence="10 11">DSM 45305</strain>
    </source>
</reference>
<evidence type="ECO:0000256" key="3">
    <source>
        <dbReference type="ARBA" id="ARBA00022502"/>
    </source>
</evidence>
<dbReference type="OrthoDB" id="151635at2"/>
<accession>A0A2V4AQB7</accession>
<evidence type="ECO:0000256" key="5">
    <source>
        <dbReference type="ARBA" id="ARBA00022679"/>
    </source>
</evidence>
<keyword evidence="4" id="KW-0328">Glycosyltransferase</keyword>
<keyword evidence="3" id="KW-0337">GPI-anchor biosynthesis</keyword>